<dbReference type="InterPro" id="IPR017451">
    <property type="entry name" value="F-box-assoc_interact_dom"/>
</dbReference>
<feature type="domain" description="F-box" evidence="1">
    <location>
        <begin position="24"/>
        <end position="74"/>
    </location>
</feature>
<dbReference type="AlphaFoldDB" id="A0A5H2YH21"/>
<reference evidence="2" key="1">
    <citation type="journal article" date="2019" name="Science">
        <title>Mutation of a bHLH transcription factor allowed almond domestication.</title>
        <authorList>
            <person name="Sanchez-Perez R."/>
            <person name="Pavan S."/>
            <person name="Mazzeo R."/>
            <person name="Moldovan C."/>
            <person name="Aiese Cigliano R."/>
            <person name="Del Cueto J."/>
            <person name="Ricciardi F."/>
            <person name="Lotti C."/>
            <person name="Ricciardi L."/>
            <person name="Dicenta F."/>
            <person name="Lopez-Marques R.L."/>
            <person name="Lindberg Moller B."/>
        </authorList>
    </citation>
    <scope>NUCLEOTIDE SEQUENCE</scope>
</reference>
<sequence>MSENSAKPKDLQINQTPLKHLITMENQRNLPTEIVSDILSRVPVKSLCRFRCVSKPWLSLITHPDFVKLHYNRAFEKEGILHQRRRVLIDVPGSNSLFSFGIDEFLKRNDHGGDAEVEESDIDCVYCHEELDSGVMLVVPCNGLLFFTVSNLDLYLLNPATRESKKLPGPEGFGMDGCSYHLFGFGFDHSADDYKVVYGRCFDDGVDFGVYMLKTGSWRVIEERYPYKRAVTDDSKGILVNGGFHWLSRRIGDQSIMIMAFLLAEEEVREIEAPPDFTESDLIYFSLGAFRECLCVSQWILQDAGNHEFWVMKDYGVSQSWTKIKLSIVMLDSGNILPAPYRTKSHDLLFAKWISDFYLYNFDDHTFCTMSITLFQEFRDAESHSIVSALYVAIRVLLAEGLLLEQERT</sequence>
<accession>A0A5H2YH21</accession>
<evidence type="ECO:0000259" key="1">
    <source>
        <dbReference type="PROSITE" id="PS50181"/>
    </source>
</evidence>
<protein>
    <submittedName>
        <fullName evidence="2">F-box family protein</fullName>
    </submittedName>
</protein>
<dbReference type="CDD" id="cd22157">
    <property type="entry name" value="F-box_AtFBW1-like"/>
    <property type="match status" value="1"/>
</dbReference>
<dbReference type="InterPro" id="IPR001810">
    <property type="entry name" value="F-box_dom"/>
</dbReference>
<dbReference type="NCBIfam" id="TIGR01640">
    <property type="entry name" value="F_box_assoc_1"/>
    <property type="match status" value="1"/>
</dbReference>
<organism evidence="2">
    <name type="scientific">Prunus dulcis</name>
    <name type="common">Almond</name>
    <name type="synonym">Amygdalus dulcis</name>
    <dbReference type="NCBI Taxonomy" id="3755"/>
    <lineage>
        <taxon>Eukaryota</taxon>
        <taxon>Viridiplantae</taxon>
        <taxon>Streptophyta</taxon>
        <taxon>Embryophyta</taxon>
        <taxon>Tracheophyta</taxon>
        <taxon>Spermatophyta</taxon>
        <taxon>Magnoliopsida</taxon>
        <taxon>eudicotyledons</taxon>
        <taxon>Gunneridae</taxon>
        <taxon>Pentapetalae</taxon>
        <taxon>rosids</taxon>
        <taxon>fabids</taxon>
        <taxon>Rosales</taxon>
        <taxon>Rosaceae</taxon>
        <taxon>Amygdaloideae</taxon>
        <taxon>Amygdaleae</taxon>
        <taxon>Prunus</taxon>
    </lineage>
</organism>
<dbReference type="Pfam" id="PF00646">
    <property type="entry name" value="F-box"/>
    <property type="match status" value="1"/>
</dbReference>
<dbReference type="InterPro" id="IPR036047">
    <property type="entry name" value="F-box-like_dom_sf"/>
</dbReference>
<dbReference type="EMBL" id="AP021807">
    <property type="protein sequence ID" value="BBN70420.1"/>
    <property type="molecule type" value="Genomic_DNA"/>
</dbReference>
<dbReference type="PANTHER" id="PTHR31672:SF13">
    <property type="entry name" value="F-BOX PROTEIN CPR30-LIKE"/>
    <property type="match status" value="1"/>
</dbReference>
<gene>
    <name evidence="2" type="ORF">Prudu_1470S000700</name>
</gene>
<dbReference type="SMART" id="SM00256">
    <property type="entry name" value="FBOX"/>
    <property type="match status" value="1"/>
</dbReference>
<evidence type="ECO:0000313" key="2">
    <source>
        <dbReference type="EMBL" id="BBN70420.1"/>
    </source>
</evidence>
<dbReference type="SUPFAM" id="SSF81383">
    <property type="entry name" value="F-box domain"/>
    <property type="match status" value="1"/>
</dbReference>
<dbReference type="PANTHER" id="PTHR31672">
    <property type="entry name" value="BNACNNG10540D PROTEIN"/>
    <property type="match status" value="1"/>
</dbReference>
<dbReference type="InterPro" id="IPR013187">
    <property type="entry name" value="F-box-assoc_dom_typ3"/>
</dbReference>
<dbReference type="Pfam" id="PF08268">
    <property type="entry name" value="FBA_3"/>
    <property type="match status" value="1"/>
</dbReference>
<dbReference type="PROSITE" id="PS50181">
    <property type="entry name" value="FBOX"/>
    <property type="match status" value="1"/>
</dbReference>
<name>A0A5H2YH21_PRUDU</name>
<dbReference type="Gene3D" id="1.20.1280.50">
    <property type="match status" value="1"/>
</dbReference>
<dbReference type="InterPro" id="IPR050796">
    <property type="entry name" value="SCF_F-box_component"/>
</dbReference>
<proteinExistence type="predicted"/>